<name>A0ABP9HZ73_9ACTN</name>
<feature type="compositionally biased region" description="Basic and acidic residues" evidence="1">
    <location>
        <begin position="78"/>
        <end position="87"/>
    </location>
</feature>
<dbReference type="EMBL" id="BAABHS010000025">
    <property type="protein sequence ID" value="GAA4982321.1"/>
    <property type="molecule type" value="Genomic_DNA"/>
</dbReference>
<proteinExistence type="predicted"/>
<evidence type="ECO:0000256" key="1">
    <source>
        <dbReference type="SAM" id="MobiDB-lite"/>
    </source>
</evidence>
<feature type="compositionally biased region" description="Basic and acidic residues" evidence="1">
    <location>
        <begin position="103"/>
        <end position="125"/>
    </location>
</feature>
<comment type="caution">
    <text evidence="2">The sequence shown here is derived from an EMBL/GenBank/DDBJ whole genome shotgun (WGS) entry which is preliminary data.</text>
</comment>
<dbReference type="Proteomes" id="UP001500466">
    <property type="component" value="Unassembled WGS sequence"/>
</dbReference>
<evidence type="ECO:0000313" key="2">
    <source>
        <dbReference type="EMBL" id="GAA4982321.1"/>
    </source>
</evidence>
<protein>
    <submittedName>
        <fullName evidence="2">Uncharacterized protein</fullName>
    </submittedName>
</protein>
<sequence length="140" mass="14495">MGMDRGSEWRACEAEGRAGVEPNGQGELAKPKAEPGWTAARGGELAKPKAEPGWTAARGGELAKPKAEPGWTAARGGEPAKPKDESAGTRLQAGGVGGGAPTSRDEGAQKGTEADPVRAFREHRSASASVRRQGLEPRTR</sequence>
<accession>A0ABP9HZ73</accession>
<feature type="compositionally biased region" description="Basic and acidic residues" evidence="1">
    <location>
        <begin position="1"/>
        <end position="18"/>
    </location>
</feature>
<reference evidence="3" key="1">
    <citation type="journal article" date="2019" name="Int. J. Syst. Evol. Microbiol.">
        <title>The Global Catalogue of Microorganisms (GCM) 10K type strain sequencing project: providing services to taxonomists for standard genome sequencing and annotation.</title>
        <authorList>
            <consortium name="The Broad Institute Genomics Platform"/>
            <consortium name="The Broad Institute Genome Sequencing Center for Infectious Disease"/>
            <person name="Wu L."/>
            <person name="Ma J."/>
        </authorList>
    </citation>
    <scope>NUCLEOTIDE SEQUENCE [LARGE SCALE GENOMIC DNA]</scope>
    <source>
        <strain evidence="3">JCM 17986</strain>
    </source>
</reference>
<organism evidence="2 3">
    <name type="scientific">Yinghuangia aomiensis</name>
    <dbReference type="NCBI Taxonomy" id="676205"/>
    <lineage>
        <taxon>Bacteria</taxon>
        <taxon>Bacillati</taxon>
        <taxon>Actinomycetota</taxon>
        <taxon>Actinomycetes</taxon>
        <taxon>Kitasatosporales</taxon>
        <taxon>Streptomycetaceae</taxon>
        <taxon>Yinghuangia</taxon>
    </lineage>
</organism>
<evidence type="ECO:0000313" key="3">
    <source>
        <dbReference type="Proteomes" id="UP001500466"/>
    </source>
</evidence>
<feature type="region of interest" description="Disordered" evidence="1">
    <location>
        <begin position="1"/>
        <end position="140"/>
    </location>
</feature>
<gene>
    <name evidence="2" type="ORF">GCM10023205_59670</name>
</gene>
<keyword evidence="3" id="KW-1185">Reference proteome</keyword>